<gene>
    <name evidence="2" type="ORF">NAG76_16890</name>
</gene>
<dbReference type="AlphaFoldDB" id="A0A9J6ZBS5"/>
<dbReference type="PANTHER" id="PTHR46889">
    <property type="entry name" value="TRANSPOSASE INSF FOR INSERTION SEQUENCE IS3B-RELATED"/>
    <property type="match status" value="1"/>
</dbReference>
<sequence>MYQAIQELNNEKGYAITMLCALAGVARSAYYKWLHWSPSARELDILALAKEVKLRYTKRKGILAYRQMRTQLNRKLKKKYNKKRYYRIMRALGLKSVIRRKRPQYVKASEVHVAENIMNRNFEPILLIQSGVQTSPN</sequence>
<evidence type="ECO:0000313" key="2">
    <source>
        <dbReference type="EMBL" id="URN93495.1"/>
    </source>
</evidence>
<accession>A0A9J6ZBS5</accession>
<dbReference type="InterPro" id="IPR050900">
    <property type="entry name" value="Transposase_IS3/IS150/IS904"/>
</dbReference>
<feature type="domain" description="HTH-like" evidence="1">
    <location>
        <begin position="48"/>
        <end position="102"/>
    </location>
</feature>
<protein>
    <submittedName>
        <fullName evidence="2">IS3 family transposase</fullName>
    </submittedName>
</protein>
<evidence type="ECO:0000313" key="3">
    <source>
        <dbReference type="Proteomes" id="UP001056756"/>
    </source>
</evidence>
<dbReference type="KEGG" id="plig:NAG76_16890"/>
<reference evidence="2" key="1">
    <citation type="submission" date="2022-05" db="EMBL/GenBank/DDBJ databases">
        <title>Novel bacterial taxa in a minimal lignocellulolytic consortium and its capacity to transform plastics disclosed by genome-resolved metagenomics.</title>
        <authorList>
            <person name="Rodriguez C.A.D."/>
            <person name="Diaz-Garcia L."/>
            <person name="Herrera K."/>
            <person name="Tarazona N.A."/>
            <person name="Sproer C."/>
            <person name="Overmann J."/>
            <person name="Jimenez D.J."/>
        </authorList>
    </citation>
    <scope>NUCLEOTIDE SEQUENCE</scope>
    <source>
        <strain evidence="2">MAG5</strain>
    </source>
</reference>
<dbReference type="EMBL" id="CP097899">
    <property type="protein sequence ID" value="URN93495.1"/>
    <property type="molecule type" value="Genomic_DNA"/>
</dbReference>
<dbReference type="InterPro" id="IPR025948">
    <property type="entry name" value="HTH-like_dom"/>
</dbReference>
<name>A0A9J6ZBS5_9BACL</name>
<evidence type="ECO:0000259" key="1">
    <source>
        <dbReference type="Pfam" id="PF13276"/>
    </source>
</evidence>
<dbReference type="Pfam" id="PF13276">
    <property type="entry name" value="HTH_21"/>
    <property type="match status" value="1"/>
</dbReference>
<proteinExistence type="predicted"/>
<dbReference type="Proteomes" id="UP001056756">
    <property type="component" value="Chromosome"/>
</dbReference>
<dbReference type="PANTHER" id="PTHR46889:SF5">
    <property type="entry name" value="INTEGRASE PROTEIN"/>
    <property type="match status" value="1"/>
</dbReference>
<organism evidence="2 3">
    <name type="scientific">Candidatus Pristimantibacillus lignocellulolyticus</name>
    <dbReference type="NCBI Taxonomy" id="2994561"/>
    <lineage>
        <taxon>Bacteria</taxon>
        <taxon>Bacillati</taxon>
        <taxon>Bacillota</taxon>
        <taxon>Bacilli</taxon>
        <taxon>Bacillales</taxon>
        <taxon>Paenibacillaceae</taxon>
        <taxon>Candidatus Pristimantibacillus</taxon>
    </lineage>
</organism>